<organism evidence="1 2">
    <name type="scientific">Streptomyces spirodelae</name>
    <dbReference type="NCBI Taxonomy" id="2812904"/>
    <lineage>
        <taxon>Bacteria</taxon>
        <taxon>Bacillati</taxon>
        <taxon>Actinomycetota</taxon>
        <taxon>Actinomycetes</taxon>
        <taxon>Kitasatosporales</taxon>
        <taxon>Streptomycetaceae</taxon>
        <taxon>Streptomyces</taxon>
    </lineage>
</organism>
<protein>
    <submittedName>
        <fullName evidence="1">Uncharacterized protein</fullName>
    </submittedName>
</protein>
<sequence length="469" mass="51714">MLFPYFDNDAGSYPYLDHYARLARDVLGVRIRMSTVGYSSLSVQLSKMHSRVVGELGDAFDGIRFSVTSYAAGYRADNGRMSREAYLRDFAAALATYKPLLDTLGHGAATAACELRFAPLVGLGEVTNTVMEKRHVLACGPHLLISEGRSYGDLPLSTVNRVTARRHPVSSSPGRPYVHVFGDALEANAGTVRAVLAGDLRIPHRVRRVRLHRFDNSDGPYYASDPDFLNDGTFRAVHLYPVTEKRKVSGYTDATRWLLNSLLMCKRVRGVGRREEFCNATETDVKTVFEILAAESHSLGEIYSDAARHIRHQVIPLVDFYATALERAGYRPADFFSPSFTIDTGQIVNQGRARHLFRGLAATWDEPMTPREARADLELGTPSKRGLVWRIAPLPAAQGRLPTALTGAKNSPSPVPGLCVEELDPQGLTTTSRSGKKALRRHVVPIPDSWLEHVDLGRGSRSYALPGLL</sequence>
<dbReference type="EMBL" id="JAFFZN010000027">
    <property type="protein sequence ID" value="MBO8188813.1"/>
    <property type="molecule type" value="Genomic_DNA"/>
</dbReference>
<comment type="caution">
    <text evidence="1">The sequence shown here is derived from an EMBL/GenBank/DDBJ whole genome shotgun (WGS) entry which is preliminary data.</text>
</comment>
<dbReference type="RefSeq" id="WP_209267583.1">
    <property type="nucleotide sequence ID" value="NZ_JAFFZN010000027.1"/>
</dbReference>
<name>A0ABS3X087_9ACTN</name>
<evidence type="ECO:0000313" key="1">
    <source>
        <dbReference type="EMBL" id="MBO8188813.1"/>
    </source>
</evidence>
<dbReference type="Proteomes" id="UP001518976">
    <property type="component" value="Unassembled WGS sequence"/>
</dbReference>
<evidence type="ECO:0000313" key="2">
    <source>
        <dbReference type="Proteomes" id="UP001518976"/>
    </source>
</evidence>
<keyword evidence="2" id="KW-1185">Reference proteome</keyword>
<reference evidence="1 2" key="1">
    <citation type="submission" date="2021-02" db="EMBL/GenBank/DDBJ databases">
        <title>Streptomyces spirodelae sp. nov., isolated from duckweed.</title>
        <authorList>
            <person name="Saimee Y."/>
            <person name="Duangmal K."/>
        </authorList>
    </citation>
    <scope>NUCLEOTIDE SEQUENCE [LARGE SCALE GENOMIC DNA]</scope>
    <source>
        <strain evidence="1 2">DW4-2</strain>
    </source>
</reference>
<accession>A0ABS3X087</accession>
<gene>
    <name evidence="1" type="ORF">JW592_25560</name>
</gene>
<proteinExistence type="predicted"/>